<dbReference type="Pfam" id="PF01535">
    <property type="entry name" value="PPR"/>
    <property type="match status" value="5"/>
</dbReference>
<feature type="non-terminal residue" evidence="6">
    <location>
        <position position="1"/>
    </location>
</feature>
<dbReference type="Pfam" id="PF17177">
    <property type="entry name" value="PPR_long"/>
    <property type="match status" value="1"/>
</dbReference>
<feature type="repeat" description="PPR" evidence="3">
    <location>
        <begin position="252"/>
        <end position="286"/>
    </location>
</feature>
<evidence type="ECO:0000313" key="6">
    <source>
        <dbReference type="EMBL" id="EPS66092.1"/>
    </source>
</evidence>
<feature type="domain" description="PROP1-like PPR" evidence="5">
    <location>
        <begin position="270"/>
        <end position="402"/>
    </location>
</feature>
<feature type="repeat" description="PPR" evidence="3">
    <location>
        <begin position="967"/>
        <end position="1001"/>
    </location>
</feature>
<evidence type="ECO:0000256" key="2">
    <source>
        <dbReference type="ARBA" id="ARBA00022737"/>
    </source>
</evidence>
<organism evidence="6 7">
    <name type="scientific">Genlisea aurea</name>
    <dbReference type="NCBI Taxonomy" id="192259"/>
    <lineage>
        <taxon>Eukaryota</taxon>
        <taxon>Viridiplantae</taxon>
        <taxon>Streptophyta</taxon>
        <taxon>Embryophyta</taxon>
        <taxon>Tracheophyta</taxon>
        <taxon>Spermatophyta</taxon>
        <taxon>Magnoliopsida</taxon>
        <taxon>eudicotyledons</taxon>
        <taxon>Gunneridae</taxon>
        <taxon>Pentapetalae</taxon>
        <taxon>asterids</taxon>
        <taxon>lamiids</taxon>
        <taxon>Lamiales</taxon>
        <taxon>Lentibulariaceae</taxon>
        <taxon>Genlisea</taxon>
    </lineage>
</organism>
<dbReference type="InterPro" id="IPR002885">
    <property type="entry name" value="PPR_rpt"/>
</dbReference>
<protein>
    <recommendedName>
        <fullName evidence="5">PROP1-like PPR domain-containing protein</fullName>
    </recommendedName>
</protein>
<evidence type="ECO:0000256" key="4">
    <source>
        <dbReference type="SAM" id="MobiDB-lite"/>
    </source>
</evidence>
<dbReference type="Pfam" id="PF13041">
    <property type="entry name" value="PPR_2"/>
    <property type="match status" value="3"/>
</dbReference>
<dbReference type="NCBIfam" id="TIGR00756">
    <property type="entry name" value="PPR"/>
    <property type="match status" value="9"/>
</dbReference>
<gene>
    <name evidence="6" type="ORF">M569_08684</name>
</gene>
<feature type="repeat" description="PPR" evidence="3">
    <location>
        <begin position="217"/>
        <end position="251"/>
    </location>
</feature>
<sequence>FLKRIRLRAPSMESQFLKSGFLPPPPSIGPPKSYKPKKSPSSTILCCLKPDPWTLSTGNSENLDKPKPKSKNAKNPLSDDNARRIIKAKARYLSVLRRNQGSQVQTPKWIKRTPEQMVKYLEDDRNGHLYGRHVVAAIKRVRGTSVLRRGQYNMREEMSSFVAKLSFRDMCVVLKEQKNWRAVSDFFGWMKLQVIFFPSLCFSYASMVSMCLSYRPSVIVYTIVLRAYGQVGKLKLAEETFLEMLEVGCQPDEVACGTMLCAYAKWGRHKAMLSFYSAVEERGIVVSPSVFNFMLSSLQKKSLHRDVLNVWRKMVDKRVAPNHFTYTVVVNSLVKGGMNEEAMKVFNEMKNLGFVPEESTYSLLISSITKEGNKDGALRLYEEMRSHGIVPSNFTCASLLALYCRTDNYAQALSLFSEMEKYGVVADEVIHGLLIRMYGKLGLYEDAEKTFAEISRSARLSDEKTYTTMAEVHLNQGNYDKALAVMEQMKSGNIQCSGFSHHLLLQCYISKGDLAKVEAAYEALSMSGSVDSISFKVLLGFYQRVGLSEKAKTVVAHIRKSRIELDEELFMKVMTTYCREGMLREVEQLLVDLSTDEKFGLLPCIQACVVVINGNVDRLTEFELLSESSHQSCTLALELVLTLFLATLDEATTKPKLELFLGTRIGEAVANAMVVKFAKEGNVKYAELLYEMMLKLGRGISDSARASMIKSFGKEKKMERARELFRSVDSRDSGHAAAYSSMIFASLACGRENEAFSLYKEQAENGRNLDAVFISRLVKALVTSGKKYSDAEEVIRICFRKNMELDAVGYNTCINAMLEAGRLHFAVRIFERMRSFGVTPTVQTYNTMIRSVVSYVSPFYGGINSIVNVCSVYGRNRNLDKAVEMFEMAGSSDEALDEKIYTNMISQYGKAGKGKEALTLVGKMLGDGIRIGQVGYNIIMNAYAANGMHEEVEKLLVAMRDSGFSPDSLTYLAAIRSYARVGKAAEAEGVLSRMRDEEGVVVVPSRAHYQLVLSAYAKAGSMGDAGRMYREIGGGDGESSRRMLRGYLECGDVEGGMEFLERDCCLEMIKGDEFSCRAAARIYASGGKMAAAEEILGYFKLKEEGSGKFRNVPRNCALGEAII</sequence>
<name>S8E1B8_9LAMI</name>
<feature type="repeat" description="PPR" evidence="3">
    <location>
        <begin position="392"/>
        <end position="426"/>
    </location>
</feature>
<dbReference type="PROSITE" id="PS51375">
    <property type="entry name" value="PPR"/>
    <property type="match status" value="11"/>
</dbReference>
<evidence type="ECO:0000256" key="3">
    <source>
        <dbReference type="PROSITE-ProRule" id="PRU00708"/>
    </source>
</evidence>
<dbReference type="PANTHER" id="PTHR47933">
    <property type="entry name" value="PENTATRICOPEPTIDE REPEAT-CONTAINING PROTEIN 1, MITOCHONDRIAL"/>
    <property type="match status" value="1"/>
</dbReference>
<feature type="region of interest" description="Disordered" evidence="4">
    <location>
        <begin position="16"/>
        <end position="41"/>
    </location>
</feature>
<evidence type="ECO:0000313" key="7">
    <source>
        <dbReference type="Proteomes" id="UP000015453"/>
    </source>
</evidence>
<comment type="caution">
    <text evidence="6">The sequence shown here is derived from an EMBL/GenBank/DDBJ whole genome shotgun (WGS) entry which is preliminary data.</text>
</comment>
<evidence type="ECO:0000259" key="5">
    <source>
        <dbReference type="Pfam" id="PF17177"/>
    </source>
</evidence>
<dbReference type="SUPFAM" id="SSF81901">
    <property type="entry name" value="HCP-like"/>
    <property type="match status" value="2"/>
</dbReference>
<feature type="repeat" description="PPR" evidence="3">
    <location>
        <begin position="357"/>
        <end position="391"/>
    </location>
</feature>
<evidence type="ECO:0000256" key="1">
    <source>
        <dbReference type="ARBA" id="ARBA00007626"/>
    </source>
</evidence>
<feature type="region of interest" description="Disordered" evidence="4">
    <location>
        <begin position="57"/>
        <end position="81"/>
    </location>
</feature>
<accession>S8E1B8</accession>
<feature type="repeat" description="PPR" evidence="3">
    <location>
        <begin position="462"/>
        <end position="496"/>
    </location>
</feature>
<keyword evidence="7" id="KW-1185">Reference proteome</keyword>
<dbReference type="InterPro" id="IPR051240">
    <property type="entry name" value="Mito_RNA-Proc/Resp"/>
</dbReference>
<dbReference type="Gene3D" id="1.25.40.10">
    <property type="entry name" value="Tetratricopeptide repeat domain"/>
    <property type="match status" value="8"/>
</dbReference>
<dbReference type="PANTHER" id="PTHR47933:SF11">
    <property type="entry name" value="PENTATRICOPEPTIDE REPEAT-CONTAINING PROTEIN 2"/>
    <property type="match status" value="1"/>
</dbReference>
<dbReference type="OrthoDB" id="185373at2759"/>
<dbReference type="InterPro" id="IPR011990">
    <property type="entry name" value="TPR-like_helical_dom_sf"/>
</dbReference>
<feature type="repeat" description="PPR" evidence="3">
    <location>
        <begin position="932"/>
        <end position="966"/>
    </location>
</feature>
<comment type="similarity">
    <text evidence="1">Belongs to the PPR family. P subfamily.</text>
</comment>
<dbReference type="InterPro" id="IPR033443">
    <property type="entry name" value="PROP1-like_PPR_dom"/>
</dbReference>
<proteinExistence type="inferred from homology"/>
<dbReference type="AlphaFoldDB" id="S8E1B8"/>
<feature type="repeat" description="PPR" evidence="3">
    <location>
        <begin position="287"/>
        <end position="321"/>
    </location>
</feature>
<dbReference type="EMBL" id="AUSU01003874">
    <property type="protein sequence ID" value="EPS66092.1"/>
    <property type="molecule type" value="Genomic_DNA"/>
</dbReference>
<feature type="repeat" description="PPR" evidence="3">
    <location>
        <begin position="322"/>
        <end position="356"/>
    </location>
</feature>
<feature type="repeat" description="PPR" evidence="3">
    <location>
        <begin position="806"/>
        <end position="840"/>
    </location>
</feature>
<keyword evidence="2" id="KW-0677">Repeat</keyword>
<reference evidence="6 7" key="1">
    <citation type="journal article" date="2013" name="BMC Genomics">
        <title>The miniature genome of a carnivorous plant Genlisea aurea contains a low number of genes and short non-coding sequences.</title>
        <authorList>
            <person name="Leushkin E.V."/>
            <person name="Sutormin R.A."/>
            <person name="Nabieva E.R."/>
            <person name="Penin A.A."/>
            <person name="Kondrashov A.S."/>
            <person name="Logacheva M.D."/>
        </authorList>
    </citation>
    <scope>NUCLEOTIDE SEQUENCE [LARGE SCALE GENOMIC DNA]</scope>
</reference>
<dbReference type="GO" id="GO:0003729">
    <property type="term" value="F:mRNA binding"/>
    <property type="evidence" value="ECO:0007669"/>
    <property type="project" value="TreeGrafter"/>
</dbReference>
<dbReference type="Proteomes" id="UP000015453">
    <property type="component" value="Unassembled WGS sequence"/>
</dbReference>
<feature type="repeat" description="PPR" evidence="3">
    <location>
        <begin position="897"/>
        <end position="931"/>
    </location>
</feature>